<accession>A0ABQ6PQV0</accession>
<dbReference type="RefSeq" id="WP_338225044.1">
    <property type="nucleotide sequence ID" value="NZ_BTPD01000009.1"/>
</dbReference>
<comment type="caution">
    <text evidence="1">The sequence shown here is derived from an EMBL/GenBank/DDBJ whole genome shotgun (WGS) entry which is preliminary data.</text>
</comment>
<name>A0ABQ6PQV0_9BACT</name>
<dbReference type="Proteomes" id="UP001338309">
    <property type="component" value="Unassembled WGS sequence"/>
</dbReference>
<gene>
    <name evidence="1" type="ORF">Aconfl_29780</name>
</gene>
<keyword evidence="2" id="KW-1185">Reference proteome</keyword>
<proteinExistence type="predicted"/>
<protein>
    <submittedName>
        <fullName evidence="1">Uncharacterized protein</fullName>
    </submittedName>
</protein>
<sequence length="83" mass="9552">MTDAEFDLLDELYFVQHFSHLKDSLGWENQLLLKTLTSLYSSGLIKCLSSPDEERFDQVDVYSEGEDLYYLATKKGLMAHNAL</sequence>
<reference evidence="1 2" key="1">
    <citation type="submission" date="2023-08" db="EMBL/GenBank/DDBJ databases">
        <title>Draft genome sequence of Algoriphagus confluentis.</title>
        <authorList>
            <person name="Takatani N."/>
            <person name="Hosokawa M."/>
            <person name="Sawabe T."/>
        </authorList>
    </citation>
    <scope>NUCLEOTIDE SEQUENCE [LARGE SCALE GENOMIC DNA]</scope>
    <source>
        <strain evidence="1 2">NBRC 111222</strain>
    </source>
</reference>
<organism evidence="1 2">
    <name type="scientific">Algoriphagus confluentis</name>
    <dbReference type="NCBI Taxonomy" id="1697556"/>
    <lineage>
        <taxon>Bacteria</taxon>
        <taxon>Pseudomonadati</taxon>
        <taxon>Bacteroidota</taxon>
        <taxon>Cytophagia</taxon>
        <taxon>Cytophagales</taxon>
        <taxon>Cyclobacteriaceae</taxon>
        <taxon>Algoriphagus</taxon>
    </lineage>
</organism>
<dbReference type="EMBL" id="BTPD01000009">
    <property type="protein sequence ID" value="GMQ30335.1"/>
    <property type="molecule type" value="Genomic_DNA"/>
</dbReference>
<evidence type="ECO:0000313" key="2">
    <source>
        <dbReference type="Proteomes" id="UP001338309"/>
    </source>
</evidence>
<evidence type="ECO:0000313" key="1">
    <source>
        <dbReference type="EMBL" id="GMQ30335.1"/>
    </source>
</evidence>